<proteinExistence type="predicted"/>
<accession>A0A6C0F248</accession>
<evidence type="ECO:0000256" key="1">
    <source>
        <dbReference type="SAM" id="Phobius"/>
    </source>
</evidence>
<protein>
    <recommendedName>
        <fullName evidence="2">J domain-containing protein</fullName>
    </recommendedName>
</protein>
<feature type="transmembrane region" description="Helical" evidence="1">
    <location>
        <begin position="12"/>
        <end position="32"/>
    </location>
</feature>
<keyword evidence="1" id="KW-1133">Transmembrane helix</keyword>
<reference evidence="3" key="1">
    <citation type="journal article" date="2020" name="Nature">
        <title>Giant virus diversity and host interactions through global metagenomics.</title>
        <authorList>
            <person name="Schulz F."/>
            <person name="Roux S."/>
            <person name="Paez-Espino D."/>
            <person name="Jungbluth S."/>
            <person name="Walsh D.A."/>
            <person name="Denef V.J."/>
            <person name="McMahon K.D."/>
            <person name="Konstantinidis K.T."/>
            <person name="Eloe-Fadrosh E.A."/>
            <person name="Kyrpides N.C."/>
            <person name="Woyke T."/>
        </authorList>
    </citation>
    <scope>NUCLEOTIDE SEQUENCE</scope>
    <source>
        <strain evidence="3">GVMAG-M-3300009181-41</strain>
    </source>
</reference>
<dbReference type="EMBL" id="MN739025">
    <property type="protein sequence ID" value="QHT35636.1"/>
    <property type="molecule type" value="Genomic_DNA"/>
</dbReference>
<dbReference type="AlphaFoldDB" id="A0A6C0F248"/>
<feature type="domain" description="J" evidence="2">
    <location>
        <begin position="51"/>
        <end position="106"/>
    </location>
</feature>
<sequence length="106" mass="11749">MAKVGKERLAKYYPLIILALVALLGYSVYMQYTARPFAFKFGGASAEDKQAAKELLGLSGDYTASQVKSAFREKSRGVHPDRNKSPEAQAEFIKLTEAKEFLLSLL</sequence>
<dbReference type="CDD" id="cd06257">
    <property type="entry name" value="DnaJ"/>
    <property type="match status" value="1"/>
</dbReference>
<dbReference type="PROSITE" id="PS50076">
    <property type="entry name" value="DNAJ_2"/>
    <property type="match status" value="1"/>
</dbReference>
<dbReference type="PRINTS" id="PR00625">
    <property type="entry name" value="JDOMAIN"/>
</dbReference>
<keyword evidence="1" id="KW-0472">Membrane</keyword>
<dbReference type="InterPro" id="IPR001623">
    <property type="entry name" value="DnaJ_domain"/>
</dbReference>
<keyword evidence="1" id="KW-0812">Transmembrane</keyword>
<dbReference type="InterPro" id="IPR036869">
    <property type="entry name" value="J_dom_sf"/>
</dbReference>
<dbReference type="SUPFAM" id="SSF46565">
    <property type="entry name" value="Chaperone J-domain"/>
    <property type="match status" value="1"/>
</dbReference>
<dbReference type="Pfam" id="PF00226">
    <property type="entry name" value="DnaJ"/>
    <property type="match status" value="1"/>
</dbReference>
<organism evidence="3">
    <name type="scientific">viral metagenome</name>
    <dbReference type="NCBI Taxonomy" id="1070528"/>
    <lineage>
        <taxon>unclassified sequences</taxon>
        <taxon>metagenomes</taxon>
        <taxon>organismal metagenomes</taxon>
    </lineage>
</organism>
<dbReference type="Gene3D" id="1.10.287.110">
    <property type="entry name" value="DnaJ domain"/>
    <property type="match status" value="1"/>
</dbReference>
<name>A0A6C0F248_9ZZZZ</name>
<evidence type="ECO:0000313" key="3">
    <source>
        <dbReference type="EMBL" id="QHT35636.1"/>
    </source>
</evidence>
<evidence type="ECO:0000259" key="2">
    <source>
        <dbReference type="PROSITE" id="PS50076"/>
    </source>
</evidence>